<organism evidence="3 4">
    <name type="scientific">Anguilla anguilla</name>
    <name type="common">European freshwater eel</name>
    <name type="synonym">Muraena anguilla</name>
    <dbReference type="NCBI Taxonomy" id="7936"/>
    <lineage>
        <taxon>Eukaryota</taxon>
        <taxon>Metazoa</taxon>
        <taxon>Chordata</taxon>
        <taxon>Craniata</taxon>
        <taxon>Vertebrata</taxon>
        <taxon>Euteleostomi</taxon>
        <taxon>Actinopterygii</taxon>
        <taxon>Neopterygii</taxon>
        <taxon>Teleostei</taxon>
        <taxon>Anguilliformes</taxon>
        <taxon>Anguillidae</taxon>
        <taxon>Anguilla</taxon>
    </lineage>
</organism>
<feature type="region of interest" description="Disordered" evidence="1">
    <location>
        <begin position="88"/>
        <end position="108"/>
    </location>
</feature>
<feature type="region of interest" description="Disordered" evidence="1">
    <location>
        <begin position="138"/>
        <end position="169"/>
    </location>
</feature>
<keyword evidence="4" id="KW-1185">Reference proteome</keyword>
<dbReference type="AlphaFoldDB" id="A0A9D3RX15"/>
<sequence length="169" mass="17870">MPLSLQAELWKCLALTWRLLGIVAATSRPCFGSPVPVKALAVFSPETETHSAQETAGPGNGLFPRERHASTADAAPCLPACLPGRRLQLDGSPPPHPPTPPPPQSCVNPSESRLCVRIAAGWPAVSCREVDACPNEWSAQACDPSRTLDPLTSPRPEHAEPGHADLSPP</sequence>
<evidence type="ECO:0000313" key="3">
    <source>
        <dbReference type="EMBL" id="KAG5846343.1"/>
    </source>
</evidence>
<keyword evidence="2" id="KW-0732">Signal</keyword>
<feature type="chain" id="PRO_5038986403" evidence="2">
    <location>
        <begin position="33"/>
        <end position="169"/>
    </location>
</feature>
<reference evidence="3" key="1">
    <citation type="submission" date="2021-01" db="EMBL/GenBank/DDBJ databases">
        <title>A chromosome-scale assembly of European eel, Anguilla anguilla.</title>
        <authorList>
            <person name="Henkel C."/>
            <person name="Jong-Raadsen S.A."/>
            <person name="Dufour S."/>
            <person name="Weltzien F.-A."/>
            <person name="Palstra A.P."/>
            <person name="Pelster B."/>
            <person name="Spaink H.P."/>
            <person name="Van Den Thillart G.E."/>
            <person name="Jansen H."/>
            <person name="Zahm M."/>
            <person name="Klopp C."/>
            <person name="Cedric C."/>
            <person name="Louis A."/>
            <person name="Berthelot C."/>
            <person name="Parey E."/>
            <person name="Roest Crollius H."/>
            <person name="Montfort J."/>
            <person name="Robinson-Rechavi M."/>
            <person name="Bucao C."/>
            <person name="Bouchez O."/>
            <person name="Gislard M."/>
            <person name="Lluch J."/>
            <person name="Milhes M."/>
            <person name="Lampietro C."/>
            <person name="Lopez Roques C."/>
            <person name="Donnadieu C."/>
            <person name="Braasch I."/>
            <person name="Desvignes T."/>
            <person name="Postlethwait J."/>
            <person name="Bobe J."/>
            <person name="Guiguen Y."/>
            <person name="Dirks R."/>
        </authorList>
    </citation>
    <scope>NUCLEOTIDE SEQUENCE</scope>
    <source>
        <strain evidence="3">Tag_6206</strain>
        <tissue evidence="3">Liver</tissue>
    </source>
</reference>
<feature type="compositionally biased region" description="Pro residues" evidence="1">
    <location>
        <begin position="92"/>
        <end position="104"/>
    </location>
</feature>
<comment type="caution">
    <text evidence="3">The sequence shown here is derived from an EMBL/GenBank/DDBJ whole genome shotgun (WGS) entry which is preliminary data.</text>
</comment>
<evidence type="ECO:0000256" key="2">
    <source>
        <dbReference type="SAM" id="SignalP"/>
    </source>
</evidence>
<proteinExistence type="predicted"/>
<evidence type="ECO:0000313" key="4">
    <source>
        <dbReference type="Proteomes" id="UP001044222"/>
    </source>
</evidence>
<evidence type="ECO:0000256" key="1">
    <source>
        <dbReference type="SAM" id="MobiDB-lite"/>
    </source>
</evidence>
<feature type="signal peptide" evidence="2">
    <location>
        <begin position="1"/>
        <end position="32"/>
    </location>
</feature>
<dbReference type="Proteomes" id="UP001044222">
    <property type="component" value="Unassembled WGS sequence"/>
</dbReference>
<accession>A0A9D3RX15</accession>
<dbReference type="EMBL" id="JAFIRN010000006">
    <property type="protein sequence ID" value="KAG5846343.1"/>
    <property type="molecule type" value="Genomic_DNA"/>
</dbReference>
<protein>
    <submittedName>
        <fullName evidence="3">Uncharacterized protein</fullName>
    </submittedName>
</protein>
<gene>
    <name evidence="3" type="ORF">ANANG_G00113930</name>
</gene>
<name>A0A9D3RX15_ANGAN</name>